<evidence type="ECO:0000313" key="1">
    <source>
        <dbReference type="EMBL" id="KAJ8672044.1"/>
    </source>
</evidence>
<organism evidence="1 2">
    <name type="scientific">Eretmocerus hayati</name>
    <dbReference type="NCBI Taxonomy" id="131215"/>
    <lineage>
        <taxon>Eukaryota</taxon>
        <taxon>Metazoa</taxon>
        <taxon>Ecdysozoa</taxon>
        <taxon>Arthropoda</taxon>
        <taxon>Hexapoda</taxon>
        <taxon>Insecta</taxon>
        <taxon>Pterygota</taxon>
        <taxon>Neoptera</taxon>
        <taxon>Endopterygota</taxon>
        <taxon>Hymenoptera</taxon>
        <taxon>Apocrita</taxon>
        <taxon>Proctotrupomorpha</taxon>
        <taxon>Chalcidoidea</taxon>
        <taxon>Aphelinidae</taxon>
        <taxon>Aphelininae</taxon>
        <taxon>Eretmocerus</taxon>
    </lineage>
</organism>
<reference evidence="1" key="1">
    <citation type="submission" date="2023-04" db="EMBL/GenBank/DDBJ databases">
        <title>A chromosome-level genome assembly of the parasitoid wasp Eretmocerus hayati.</title>
        <authorList>
            <person name="Zhong Y."/>
            <person name="Liu S."/>
            <person name="Liu Y."/>
        </authorList>
    </citation>
    <scope>NUCLEOTIDE SEQUENCE</scope>
    <source>
        <strain evidence="1">ZJU_SS_LIU_2023</strain>
    </source>
</reference>
<gene>
    <name evidence="1" type="ORF">QAD02_003303</name>
</gene>
<accession>A0ACC2NLS1</accession>
<proteinExistence type="predicted"/>
<sequence length="1025" mass="115372">MDNENRQSRNNRERRPSRKRRIREAIPNPTPQDDVDLLIVSDMIAEQSVSVGRELLDNDPALRGYVIDESWVLRDSENPYNTEDDEDESDNEDSEKNTEEKVGDDSDEFHVLMRQLRLDGSSISYDASDMLSMISKISSRSFLPLWSLQNNISHKALQGLMQGLRKIAADVNDRIVKLIIATDGAPLDKSSARSIWPILCSYRGSSDVFIVGVFIGHSKPEDANEFLRPMVDELIHLIHHGVDVQGQNNAVRTVCLPAGVGTPRTDEGFRQGKYFTNPRNDKFCDPHQKKESILVHIPGFGPVTDVVIDPMHQVYLGSGRKILGIWMSTACEASTVQIKAISDRLVSFKDHMTYDFARRPRSLQFLPYFEATELRTTLLYTAAVACAGILPEVYHRHFLLSHVTLTILNRVDLCGDEETLQYADGLLKRFVDEYETLFGSKFLAYNFHLSLHVDHECRKYGTLNEFSAFRFENYIRIMRSLVRKGDQPLQQLMRRYAEIDALNAKCAINRSADWCHQNEKGPKMKHNGHPTQEVLRLDKFTLNCKDGKNGCVLVDAYEHGNNVGEIVVECECITKSTDGEFTIHGKVMEIENLRVYAPSIHSERTEEEISPYHTTDSCIQFSYERDVTIESIAMKSSIGSSKQTFTCIFHNDIQQCLTSRCTLRKQQRMFARYFPIKYSVKELLGESSKEVAVESSIRTMRLLNELVNQDDISHEPELWRYSALEQSAIPDGSLYFAQTTTVHCPHPLPEHHQPSTAIDASLYAALAKAASGPQCCTEQMVQIEITSQEVCRGNLEKMVYSTPYDLSGHSAADGGSSCALLEKTIPYTHFIMEGSLVPTNSAEQTPAGLLTREADTHPRPPSVQTDVKAGPPLPMMTIPEWHPRDFFNRATRYPAGFPDLKSMIDGEEINERGFRSLYANEKVNDQVINGMAVIMARGATERGYKVTVMPTFLSSALIVDGKQSIGLRTLVRLKYRLQSSKNNVLGLVGRGTGTGMDCQAVCFHKNCGVPKYRSLVGGVDGDQYL</sequence>
<keyword evidence="2" id="KW-1185">Reference proteome</keyword>
<dbReference type="EMBL" id="CM056743">
    <property type="protein sequence ID" value="KAJ8672044.1"/>
    <property type="molecule type" value="Genomic_DNA"/>
</dbReference>
<comment type="caution">
    <text evidence="1">The sequence shown here is derived from an EMBL/GenBank/DDBJ whole genome shotgun (WGS) entry which is preliminary data.</text>
</comment>
<dbReference type="Proteomes" id="UP001239111">
    <property type="component" value="Chromosome 3"/>
</dbReference>
<protein>
    <submittedName>
        <fullName evidence="1">Uncharacterized protein</fullName>
    </submittedName>
</protein>
<name>A0ACC2NLS1_9HYME</name>
<evidence type="ECO:0000313" key="2">
    <source>
        <dbReference type="Proteomes" id="UP001239111"/>
    </source>
</evidence>